<organism evidence="1 3">
    <name type="scientific">Algoriphagus ratkowskyi</name>
    <dbReference type="NCBI Taxonomy" id="57028"/>
    <lineage>
        <taxon>Bacteria</taxon>
        <taxon>Pseudomonadati</taxon>
        <taxon>Bacteroidota</taxon>
        <taxon>Cytophagia</taxon>
        <taxon>Cytophagales</taxon>
        <taxon>Cyclobacteriaceae</taxon>
        <taxon>Algoriphagus</taxon>
    </lineage>
</organism>
<dbReference type="SUPFAM" id="SSF47240">
    <property type="entry name" value="Ferritin-like"/>
    <property type="match status" value="1"/>
</dbReference>
<dbReference type="PANTHER" id="PTHR30565:SF9">
    <property type="entry name" value="PROTEIN YCIF"/>
    <property type="match status" value="1"/>
</dbReference>
<dbReference type="EMBL" id="VORV01000011">
    <property type="protein sequence ID" value="TXD76457.1"/>
    <property type="molecule type" value="Genomic_DNA"/>
</dbReference>
<dbReference type="InterPro" id="IPR009078">
    <property type="entry name" value="Ferritin-like_SF"/>
</dbReference>
<gene>
    <name evidence="2" type="ORF">ESW18_15715</name>
    <name evidence="1" type="ORF">LV84_03238</name>
</gene>
<reference evidence="2 4" key="2">
    <citation type="submission" date="2019-08" db="EMBL/GenBank/DDBJ databases">
        <title>Genome of Algoriphagus ratkowskyi IC026.</title>
        <authorList>
            <person name="Bowman J.P."/>
        </authorList>
    </citation>
    <scope>NUCLEOTIDE SEQUENCE [LARGE SCALE GENOMIC DNA]</scope>
    <source>
        <strain evidence="2 4">IC026</strain>
    </source>
</reference>
<dbReference type="CDD" id="cd07909">
    <property type="entry name" value="YciF"/>
    <property type="match status" value="1"/>
</dbReference>
<evidence type="ECO:0000313" key="2">
    <source>
        <dbReference type="EMBL" id="TXD76457.1"/>
    </source>
</evidence>
<name>A0A2W7QZ09_9BACT</name>
<dbReference type="Proteomes" id="UP000321927">
    <property type="component" value="Unassembled WGS sequence"/>
</dbReference>
<dbReference type="PANTHER" id="PTHR30565">
    <property type="entry name" value="PROTEIN YCIF"/>
    <property type="match status" value="1"/>
</dbReference>
<reference evidence="1 3" key="1">
    <citation type="submission" date="2018-06" db="EMBL/GenBank/DDBJ databases">
        <title>Genomic Encyclopedia of Archaeal and Bacterial Type Strains, Phase II (KMG-II): from individual species to whole genera.</title>
        <authorList>
            <person name="Goeker M."/>
        </authorList>
    </citation>
    <scope>NUCLEOTIDE SEQUENCE [LARGE SCALE GENOMIC DNA]</scope>
    <source>
        <strain evidence="1 3">DSM 22686</strain>
    </source>
</reference>
<comment type="caution">
    <text evidence="1">The sequence shown here is derived from an EMBL/GenBank/DDBJ whole genome shotgun (WGS) entry which is preliminary data.</text>
</comment>
<keyword evidence="4" id="KW-1185">Reference proteome</keyword>
<evidence type="ECO:0000313" key="3">
    <source>
        <dbReference type="Proteomes" id="UP000249115"/>
    </source>
</evidence>
<dbReference type="Pfam" id="PF05974">
    <property type="entry name" value="DUF892"/>
    <property type="match status" value="1"/>
</dbReference>
<dbReference type="OrthoDB" id="9795056at2"/>
<accession>A0A2W7QZ09</accession>
<proteinExistence type="predicted"/>
<dbReference type="Gene3D" id="1.20.1260.10">
    <property type="match status" value="1"/>
</dbReference>
<dbReference type="InterPro" id="IPR010287">
    <property type="entry name" value="DUF892_YciF-like"/>
</dbReference>
<protein>
    <submittedName>
        <fullName evidence="2">Ferritin-like domain-containing protein</fullName>
    </submittedName>
    <submittedName>
        <fullName evidence="1">Ferritin-like metal-binding protein YciE</fullName>
    </submittedName>
</protein>
<evidence type="ECO:0000313" key="1">
    <source>
        <dbReference type="EMBL" id="PZX53514.1"/>
    </source>
</evidence>
<dbReference type="AlphaFoldDB" id="A0A2W7QZ09"/>
<dbReference type="EMBL" id="QKZU01000012">
    <property type="protein sequence ID" value="PZX53514.1"/>
    <property type="molecule type" value="Genomic_DNA"/>
</dbReference>
<sequence length="171" mass="19088">MATKQKSKDSKFKKLFVDELKDIYWAEKHLVKALPKMVKGATSPKLIKAIEKHLEETKEHVKRIEDVFEILGMKATAKKCDAMEGLLKEAESILDDTDPDTMVRDAGIIIASQKVEHYEIASYGTLAAFAKKMGMDDIAEILSQTLAEEKKTDVSLSKLAESEINEEAASE</sequence>
<dbReference type="InterPro" id="IPR047114">
    <property type="entry name" value="YciF"/>
</dbReference>
<dbReference type="Proteomes" id="UP000249115">
    <property type="component" value="Unassembled WGS sequence"/>
</dbReference>
<evidence type="ECO:0000313" key="4">
    <source>
        <dbReference type="Proteomes" id="UP000321927"/>
    </source>
</evidence>
<dbReference type="InterPro" id="IPR012347">
    <property type="entry name" value="Ferritin-like"/>
</dbReference>
<dbReference type="RefSeq" id="WP_086502513.1">
    <property type="nucleotide sequence ID" value="NZ_MSSV01000016.1"/>
</dbReference>